<dbReference type="Proteomes" id="UP000001055">
    <property type="component" value="Unassembled WGS sequence"/>
</dbReference>
<gene>
    <name evidence="1" type="ORF">SNOG_03438</name>
</gene>
<accession>Q0UXS6</accession>
<dbReference type="InParanoid" id="Q0UXS6"/>
<evidence type="ECO:0000313" key="2">
    <source>
        <dbReference type="Proteomes" id="UP000001055"/>
    </source>
</evidence>
<reference evidence="2" key="1">
    <citation type="journal article" date="2007" name="Plant Cell">
        <title>Dothideomycete-plant interactions illuminated by genome sequencing and EST analysis of the wheat pathogen Stagonospora nodorum.</title>
        <authorList>
            <person name="Hane J.K."/>
            <person name="Lowe R.G."/>
            <person name="Solomon P.S."/>
            <person name="Tan K.C."/>
            <person name="Schoch C.L."/>
            <person name="Spatafora J.W."/>
            <person name="Crous P.W."/>
            <person name="Kodira C."/>
            <person name="Birren B.W."/>
            <person name="Galagan J.E."/>
            <person name="Torriani S.F."/>
            <person name="McDonald B.A."/>
            <person name="Oliver R.P."/>
        </authorList>
    </citation>
    <scope>NUCLEOTIDE SEQUENCE [LARGE SCALE GENOMIC DNA]</scope>
    <source>
        <strain evidence="2">SN15 / ATCC MYA-4574 / FGSC 10173</strain>
    </source>
</reference>
<dbReference type="AlphaFoldDB" id="Q0UXS6"/>
<dbReference type="EMBL" id="CH445329">
    <property type="protein sequence ID" value="EAT88643.1"/>
    <property type="molecule type" value="Genomic_DNA"/>
</dbReference>
<dbReference type="HOGENOM" id="CLU_3175590_0_0_1"/>
<organism evidence="1 2">
    <name type="scientific">Phaeosphaeria nodorum (strain SN15 / ATCC MYA-4574 / FGSC 10173)</name>
    <name type="common">Glume blotch fungus</name>
    <name type="synonym">Parastagonospora nodorum</name>
    <dbReference type="NCBI Taxonomy" id="321614"/>
    <lineage>
        <taxon>Eukaryota</taxon>
        <taxon>Fungi</taxon>
        <taxon>Dikarya</taxon>
        <taxon>Ascomycota</taxon>
        <taxon>Pezizomycotina</taxon>
        <taxon>Dothideomycetes</taxon>
        <taxon>Pleosporomycetidae</taxon>
        <taxon>Pleosporales</taxon>
        <taxon>Pleosporineae</taxon>
        <taxon>Phaeosphaeriaceae</taxon>
        <taxon>Parastagonospora</taxon>
    </lineage>
</organism>
<protein>
    <submittedName>
        <fullName evidence="1">Uncharacterized protein</fullName>
    </submittedName>
</protein>
<sequence>MGLGIRNCWMILVTTIANTRGHVTRTGVVLHFITRIILSFPIFIQTC</sequence>
<dbReference type="RefSeq" id="XP_001794003.1">
    <property type="nucleotide sequence ID" value="XM_001793951.1"/>
</dbReference>
<evidence type="ECO:0000313" key="1">
    <source>
        <dbReference type="EMBL" id="EAT88643.1"/>
    </source>
</evidence>
<name>Q0UXS6_PHANO</name>
<dbReference type="KEGG" id="pno:SNOG_03438"/>
<dbReference type="GeneID" id="5970866"/>
<proteinExistence type="predicted"/>